<organism evidence="2 3">
    <name type="scientific">Spiroplasma phoeniceum P40</name>
    <dbReference type="NCBI Taxonomy" id="1276259"/>
    <lineage>
        <taxon>Bacteria</taxon>
        <taxon>Bacillati</taxon>
        <taxon>Mycoplasmatota</taxon>
        <taxon>Mollicutes</taxon>
        <taxon>Entomoplasmatales</taxon>
        <taxon>Spiroplasmataceae</taxon>
        <taxon>Spiroplasma</taxon>
    </lineage>
</organism>
<dbReference type="EMBL" id="CP031088">
    <property type="protein sequence ID" value="AXF95256.1"/>
    <property type="molecule type" value="Genomic_DNA"/>
</dbReference>
<protein>
    <submittedName>
        <fullName evidence="2">Uncharacterized protein</fullName>
    </submittedName>
</protein>
<gene>
    <name evidence="2" type="ORF">SDAV_00261</name>
</gene>
<keyword evidence="1" id="KW-1133">Transmembrane helix</keyword>
<sequence length="101" mass="12035">MGFTTRGVNIRGVNIIDKDIIIIIKNENGTYWQRLGFEQRNPSQSFKALKNRKFLKYDKYPFHIKKAYIMRYNALSILYNTPFLSLYGLFLLAYILIEYQV</sequence>
<feature type="transmembrane region" description="Helical" evidence="1">
    <location>
        <begin position="74"/>
        <end position="97"/>
    </location>
</feature>
<evidence type="ECO:0000313" key="3">
    <source>
        <dbReference type="Proteomes" id="UP000253689"/>
    </source>
</evidence>
<reference evidence="3" key="1">
    <citation type="submission" date="2018-07" db="EMBL/GenBank/DDBJ databases">
        <title>Complete Genome Sequence of Spiroplasma phoeniceum.</title>
        <authorList>
            <person name="Davis R.E."/>
            <person name="Shao J.Y."/>
            <person name="Zhao Y."/>
            <person name="Silver A."/>
            <person name="Stump z."/>
            <person name="Gasparich G."/>
        </authorList>
    </citation>
    <scope>NUCLEOTIDE SEQUENCE [LARGE SCALE GENOMIC DNA]</scope>
    <source>
        <strain evidence="3">P40</strain>
    </source>
</reference>
<evidence type="ECO:0000313" key="2">
    <source>
        <dbReference type="EMBL" id="AXF95256.1"/>
    </source>
</evidence>
<keyword evidence="3" id="KW-1185">Reference proteome</keyword>
<dbReference type="RefSeq" id="WP_114564237.1">
    <property type="nucleotide sequence ID" value="NZ_CP031088.1"/>
</dbReference>
<keyword evidence="1" id="KW-0812">Transmembrane</keyword>
<name>A0A345DM18_9MOLU</name>
<evidence type="ECO:0000256" key="1">
    <source>
        <dbReference type="SAM" id="Phobius"/>
    </source>
</evidence>
<dbReference type="Proteomes" id="UP000253689">
    <property type="component" value="Chromosome"/>
</dbReference>
<dbReference type="KEGG" id="sphh:SDAV_00261"/>
<proteinExistence type="predicted"/>
<dbReference type="AlphaFoldDB" id="A0A345DM18"/>
<accession>A0A345DM18</accession>
<keyword evidence="1" id="KW-0472">Membrane</keyword>